<dbReference type="HOGENOM" id="CLU_119296_0_0_1"/>
<protein>
    <recommendedName>
        <fullName evidence="1">DOT1 domain-containing protein</fullName>
    </recommendedName>
</protein>
<organism evidence="2 3">
    <name type="scientific">Phytophthora infestans (strain T30-4)</name>
    <name type="common">Potato late blight agent</name>
    <dbReference type="NCBI Taxonomy" id="403677"/>
    <lineage>
        <taxon>Eukaryota</taxon>
        <taxon>Sar</taxon>
        <taxon>Stramenopiles</taxon>
        <taxon>Oomycota</taxon>
        <taxon>Peronosporomycetes</taxon>
        <taxon>Peronosporales</taxon>
        <taxon>Peronosporaceae</taxon>
        <taxon>Phytophthora</taxon>
    </lineage>
</organism>
<dbReference type="VEuPathDB" id="FungiDB:PITG_20991"/>
<dbReference type="GeneID" id="9466833"/>
<dbReference type="SUPFAM" id="SSF53335">
    <property type="entry name" value="S-adenosyl-L-methionine-dependent methyltransferases"/>
    <property type="match status" value="1"/>
</dbReference>
<dbReference type="eggNOG" id="ENOG502RGM6">
    <property type="taxonomic scope" value="Eukaryota"/>
</dbReference>
<dbReference type="InterPro" id="IPR025789">
    <property type="entry name" value="DOT1_dom"/>
</dbReference>
<sequence>MTMLVRCYPDVFLDVGSGVDNVLAQVALTTNVRTCIGTELRRELVLLKQVDVGDVSMSRHSPLCEATIVFANIFLFEEDAKLIVSRELSAMPEAWVIVSTSLFGPRHRSPWKATPQSIYIYRNKL</sequence>
<accession>D0P3C5</accession>
<dbReference type="STRING" id="403677.D0P3C5"/>
<dbReference type="OrthoDB" id="443402at2759"/>
<dbReference type="RefSeq" id="XP_002895208.1">
    <property type="nucleotide sequence ID" value="XM_002895162.1"/>
</dbReference>
<dbReference type="KEGG" id="pif:PITG_20991"/>
<dbReference type="GO" id="GO:0031151">
    <property type="term" value="F:histone H3K79 methyltransferase activity"/>
    <property type="evidence" value="ECO:0007669"/>
    <property type="project" value="InterPro"/>
</dbReference>
<dbReference type="InterPro" id="IPR029063">
    <property type="entry name" value="SAM-dependent_MTases_sf"/>
</dbReference>
<evidence type="ECO:0000313" key="3">
    <source>
        <dbReference type="Proteomes" id="UP000006643"/>
    </source>
</evidence>
<dbReference type="InParanoid" id="D0P3C5"/>
<name>D0P3C5_PHYIT</name>
<dbReference type="Pfam" id="PF08123">
    <property type="entry name" value="DOT1"/>
    <property type="match status" value="1"/>
</dbReference>
<feature type="domain" description="DOT1" evidence="1">
    <location>
        <begin position="10"/>
        <end position="43"/>
    </location>
</feature>
<evidence type="ECO:0000313" key="2">
    <source>
        <dbReference type="EMBL" id="EEY59313.1"/>
    </source>
</evidence>
<dbReference type="EMBL" id="DS028353">
    <property type="protein sequence ID" value="EEY59313.1"/>
    <property type="molecule type" value="Genomic_DNA"/>
</dbReference>
<reference evidence="3" key="1">
    <citation type="journal article" date="2009" name="Nature">
        <title>Genome sequence and analysis of the Irish potato famine pathogen Phytophthora infestans.</title>
        <authorList>
            <consortium name="The Broad Institute Genome Sequencing Platform"/>
            <person name="Haas B.J."/>
            <person name="Kamoun S."/>
            <person name="Zody M.C."/>
            <person name="Jiang R.H."/>
            <person name="Handsaker R.E."/>
            <person name="Cano L.M."/>
            <person name="Grabherr M."/>
            <person name="Kodira C.D."/>
            <person name="Raffaele S."/>
            <person name="Torto-Alalibo T."/>
            <person name="Bozkurt T.O."/>
            <person name="Ah-Fong A.M."/>
            <person name="Alvarado L."/>
            <person name="Anderson V.L."/>
            <person name="Armstrong M.R."/>
            <person name="Avrova A."/>
            <person name="Baxter L."/>
            <person name="Beynon J."/>
            <person name="Boevink P.C."/>
            <person name="Bollmann S.R."/>
            <person name="Bos J.I."/>
            <person name="Bulone V."/>
            <person name="Cai G."/>
            <person name="Cakir C."/>
            <person name="Carrington J.C."/>
            <person name="Chawner M."/>
            <person name="Conti L."/>
            <person name="Costanzo S."/>
            <person name="Ewan R."/>
            <person name="Fahlgren N."/>
            <person name="Fischbach M.A."/>
            <person name="Fugelstad J."/>
            <person name="Gilroy E.M."/>
            <person name="Gnerre S."/>
            <person name="Green P.J."/>
            <person name="Grenville-Briggs L.J."/>
            <person name="Griffith J."/>
            <person name="Grunwald N.J."/>
            <person name="Horn K."/>
            <person name="Horner N.R."/>
            <person name="Hu C.H."/>
            <person name="Huitema E."/>
            <person name="Jeong D.H."/>
            <person name="Jones A.M."/>
            <person name="Jones J.D."/>
            <person name="Jones R.W."/>
            <person name="Karlsson E.K."/>
            <person name="Kunjeti S.G."/>
            <person name="Lamour K."/>
            <person name="Liu Z."/>
            <person name="Ma L."/>
            <person name="Maclean D."/>
            <person name="Chibucos M.C."/>
            <person name="McDonald H."/>
            <person name="McWalters J."/>
            <person name="Meijer H.J."/>
            <person name="Morgan W."/>
            <person name="Morris P.F."/>
            <person name="Munro C.A."/>
            <person name="O'Neill K."/>
            <person name="Ospina-Giraldo M."/>
            <person name="Pinzon A."/>
            <person name="Pritchard L."/>
            <person name="Ramsahoye B."/>
            <person name="Ren Q."/>
            <person name="Restrepo S."/>
            <person name="Roy S."/>
            <person name="Sadanandom A."/>
            <person name="Savidor A."/>
            <person name="Schornack S."/>
            <person name="Schwartz D.C."/>
            <person name="Schumann U.D."/>
            <person name="Schwessinger B."/>
            <person name="Seyer L."/>
            <person name="Sharpe T."/>
            <person name="Silvar C."/>
            <person name="Song J."/>
            <person name="Studholme D.J."/>
            <person name="Sykes S."/>
            <person name="Thines M."/>
            <person name="van de Vondervoort P.J."/>
            <person name="Phuntumart V."/>
            <person name="Wawra S."/>
            <person name="Weide R."/>
            <person name="Win J."/>
            <person name="Young C."/>
            <person name="Zhou S."/>
            <person name="Fry W."/>
            <person name="Meyers B.C."/>
            <person name="van West P."/>
            <person name="Ristaino J."/>
            <person name="Govers F."/>
            <person name="Birch P.R."/>
            <person name="Whisson S.C."/>
            <person name="Judelson H.S."/>
            <person name="Nusbaum C."/>
        </authorList>
    </citation>
    <scope>NUCLEOTIDE SEQUENCE [LARGE SCALE GENOMIC DNA]</scope>
    <source>
        <strain evidence="3">T30-4</strain>
    </source>
</reference>
<gene>
    <name evidence="2" type="ORF">PITG_20991</name>
</gene>
<proteinExistence type="predicted"/>
<dbReference type="AlphaFoldDB" id="D0P3C5"/>
<evidence type="ECO:0000259" key="1">
    <source>
        <dbReference type="Pfam" id="PF08123"/>
    </source>
</evidence>
<keyword evidence="3" id="KW-1185">Reference proteome</keyword>
<dbReference type="Proteomes" id="UP000006643">
    <property type="component" value="Unassembled WGS sequence"/>
</dbReference>
<dbReference type="Gene3D" id="3.40.50.150">
    <property type="entry name" value="Vaccinia Virus protein VP39"/>
    <property type="match status" value="1"/>
</dbReference>